<evidence type="ECO:0000256" key="6">
    <source>
        <dbReference type="ARBA" id="ARBA00023125"/>
    </source>
</evidence>
<evidence type="ECO:0000256" key="5">
    <source>
        <dbReference type="ARBA" id="ARBA00022840"/>
    </source>
</evidence>
<keyword evidence="6" id="KW-0238">DNA-binding</keyword>
<dbReference type="Gene3D" id="3.90.320.10">
    <property type="match status" value="1"/>
</dbReference>
<dbReference type="GO" id="GO:0004386">
    <property type="term" value="F:helicase activity"/>
    <property type="evidence" value="ECO:0007669"/>
    <property type="project" value="UniProtKB-KW"/>
</dbReference>
<organism evidence="9 10">
    <name type="scientific">Anaerosolibacter carboniphilus</name>
    <dbReference type="NCBI Taxonomy" id="1417629"/>
    <lineage>
        <taxon>Bacteria</taxon>
        <taxon>Bacillati</taxon>
        <taxon>Bacillota</taxon>
        <taxon>Clostridia</taxon>
        <taxon>Peptostreptococcales</taxon>
        <taxon>Thermotaleaceae</taxon>
        <taxon>Anaerosolibacter</taxon>
    </lineage>
</organism>
<evidence type="ECO:0000256" key="1">
    <source>
        <dbReference type="ARBA" id="ARBA00022741"/>
    </source>
</evidence>
<dbReference type="GO" id="GO:0003677">
    <property type="term" value="F:DNA binding"/>
    <property type="evidence" value="ECO:0007669"/>
    <property type="project" value="UniProtKB-KW"/>
</dbReference>
<keyword evidence="5" id="KW-0067">ATP-binding</keyword>
<name>A0A841L748_9FIRM</name>
<dbReference type="GO" id="GO:0005524">
    <property type="term" value="F:ATP binding"/>
    <property type="evidence" value="ECO:0007669"/>
    <property type="project" value="UniProtKB-KW"/>
</dbReference>
<dbReference type="GO" id="GO:0006281">
    <property type="term" value="P:DNA repair"/>
    <property type="evidence" value="ECO:0007669"/>
    <property type="project" value="UniProtKB-KW"/>
</dbReference>
<dbReference type="InterPro" id="IPR011604">
    <property type="entry name" value="PDDEXK-like_dom_sf"/>
</dbReference>
<dbReference type="InterPro" id="IPR038726">
    <property type="entry name" value="PDDEXK_AddAB-type"/>
</dbReference>
<dbReference type="GO" id="GO:0004527">
    <property type="term" value="F:exonuclease activity"/>
    <property type="evidence" value="ECO:0007669"/>
    <property type="project" value="UniProtKB-KW"/>
</dbReference>
<keyword evidence="9" id="KW-0540">Nuclease</keyword>
<evidence type="ECO:0000256" key="7">
    <source>
        <dbReference type="ARBA" id="ARBA00023204"/>
    </source>
</evidence>
<keyword evidence="10" id="KW-1185">Reference proteome</keyword>
<keyword evidence="2" id="KW-0227">DNA damage</keyword>
<keyword evidence="9" id="KW-0269">Exonuclease</keyword>
<keyword evidence="4" id="KW-0347">Helicase</keyword>
<protein>
    <submittedName>
        <fullName evidence="9">CRISPR/Cas system-associated exonuclease Cas4 (RecB family)</fullName>
    </submittedName>
</protein>
<dbReference type="AlphaFoldDB" id="A0A841L748"/>
<reference evidence="9 10" key="1">
    <citation type="submission" date="2020-08" db="EMBL/GenBank/DDBJ databases">
        <title>Genomic Encyclopedia of Type Strains, Phase IV (KMG-IV): sequencing the most valuable type-strain genomes for metagenomic binning, comparative biology and taxonomic classification.</title>
        <authorList>
            <person name="Goeker M."/>
        </authorList>
    </citation>
    <scope>NUCLEOTIDE SEQUENCE [LARGE SCALE GENOMIC DNA]</scope>
    <source>
        <strain evidence="9 10">DSM 103526</strain>
    </source>
</reference>
<accession>A0A841L748</accession>
<proteinExistence type="predicted"/>
<dbReference type="EMBL" id="JACHEN010000033">
    <property type="protein sequence ID" value="MBB6218095.1"/>
    <property type="molecule type" value="Genomic_DNA"/>
</dbReference>
<dbReference type="RefSeq" id="WP_184312599.1">
    <property type="nucleotide sequence ID" value="NZ_JACHEN010000033.1"/>
</dbReference>
<gene>
    <name evidence="9" type="ORF">HNQ80_004235</name>
</gene>
<evidence type="ECO:0000256" key="2">
    <source>
        <dbReference type="ARBA" id="ARBA00022763"/>
    </source>
</evidence>
<keyword evidence="1" id="KW-0547">Nucleotide-binding</keyword>
<keyword evidence="3" id="KW-0378">Hydrolase</keyword>
<evidence type="ECO:0000256" key="3">
    <source>
        <dbReference type="ARBA" id="ARBA00022801"/>
    </source>
</evidence>
<evidence type="ECO:0000313" key="9">
    <source>
        <dbReference type="EMBL" id="MBB6218095.1"/>
    </source>
</evidence>
<dbReference type="Proteomes" id="UP000579281">
    <property type="component" value="Unassembled WGS sequence"/>
</dbReference>
<evidence type="ECO:0000256" key="4">
    <source>
        <dbReference type="ARBA" id="ARBA00022806"/>
    </source>
</evidence>
<evidence type="ECO:0000313" key="10">
    <source>
        <dbReference type="Proteomes" id="UP000579281"/>
    </source>
</evidence>
<evidence type="ECO:0000259" key="8">
    <source>
        <dbReference type="Pfam" id="PF12705"/>
    </source>
</evidence>
<keyword evidence="7" id="KW-0234">DNA repair</keyword>
<comment type="caution">
    <text evidence="9">The sequence shown here is derived from an EMBL/GenBank/DDBJ whole genome shotgun (WGS) entry which is preliminary data.</text>
</comment>
<dbReference type="Pfam" id="PF12705">
    <property type="entry name" value="PDDEXK_1"/>
    <property type="match status" value="1"/>
</dbReference>
<feature type="domain" description="PD-(D/E)XK endonuclease-like" evidence="8">
    <location>
        <begin position="8"/>
        <end position="240"/>
    </location>
</feature>
<sequence length="246" mass="28555">MRKKKVYLSNTSIKTFMACKKRYKYKHIDRISMGDSVSNKYMSFGNSIHITMADFNMLTNSQHGTLDVLHNLLRKNWIRDGYESKEEERTFGLRGLDMLSLYYDNPLDIGSKNLLIEEMIFKEMEHYVLCGKLDKVYMREDEVIEIIDYKTGKSISPIDQIQLPVYLILAESNLGIYPGAVSLYFLAQNEKVTQELDSRFIDTSTQFIYDLCDLISNEKDFSSSPNCNCKTNCEFYSICEDAKTTI</sequence>